<feature type="domain" description="Non-reducing end beta-L-arabinofuranosidase-like GH127 middle" evidence="2">
    <location>
        <begin position="422"/>
        <end position="499"/>
    </location>
</feature>
<dbReference type="Pfam" id="PF20737">
    <property type="entry name" value="Glyco_hydro127C"/>
    <property type="match status" value="1"/>
</dbReference>
<organism evidence="4 5">
    <name type="scientific">Herbiconiux moechotypicola</name>
    <dbReference type="NCBI Taxonomy" id="637393"/>
    <lineage>
        <taxon>Bacteria</taxon>
        <taxon>Bacillati</taxon>
        <taxon>Actinomycetota</taxon>
        <taxon>Actinomycetes</taxon>
        <taxon>Micrococcales</taxon>
        <taxon>Microbacteriaceae</taxon>
        <taxon>Herbiconiux</taxon>
    </lineage>
</organism>
<dbReference type="RefSeq" id="WP_259478374.1">
    <property type="nucleotide sequence ID" value="NZ_BAAAQY010000002.1"/>
</dbReference>
<dbReference type="InterPro" id="IPR049049">
    <property type="entry name" value="Beta-AFase-like_GH127_C"/>
</dbReference>
<keyword evidence="5" id="KW-1185">Reference proteome</keyword>
<gene>
    <name evidence="4" type="ORF">GCM10009851_06810</name>
</gene>
<dbReference type="SUPFAM" id="SSF48208">
    <property type="entry name" value="Six-hairpin glycosidases"/>
    <property type="match status" value="1"/>
</dbReference>
<accession>A0ABN3DAK6</accession>
<dbReference type="GO" id="GO:0016787">
    <property type="term" value="F:hydrolase activity"/>
    <property type="evidence" value="ECO:0007669"/>
    <property type="project" value="UniProtKB-KW"/>
</dbReference>
<dbReference type="EMBL" id="BAAAQY010000002">
    <property type="protein sequence ID" value="GAA2225658.1"/>
    <property type="molecule type" value="Genomic_DNA"/>
</dbReference>
<name>A0ABN3DAK6_9MICO</name>
<keyword evidence="4" id="KW-0378">Hydrolase</keyword>
<dbReference type="InterPro" id="IPR008928">
    <property type="entry name" value="6-hairpin_glycosidase_sf"/>
</dbReference>
<dbReference type="Pfam" id="PF20736">
    <property type="entry name" value="Glyco_hydro127M"/>
    <property type="match status" value="1"/>
</dbReference>
<feature type="domain" description="Non-reducing end beta-L-arabinofuranosidase-like GH127 C-terminal" evidence="3">
    <location>
        <begin position="515"/>
        <end position="630"/>
    </location>
</feature>
<dbReference type="InterPro" id="IPR049046">
    <property type="entry name" value="Beta-AFase-like_GH127_middle"/>
</dbReference>
<evidence type="ECO:0000313" key="4">
    <source>
        <dbReference type="EMBL" id="GAA2225658.1"/>
    </source>
</evidence>
<dbReference type="PANTHER" id="PTHR43465:SF2">
    <property type="entry name" value="DUF1680 DOMAIN PROTEIN (AFU_ORTHOLOGUE AFUA_1G08910)"/>
    <property type="match status" value="1"/>
</dbReference>
<sequence>MAPAVHTVAAPAVPAAPTARRPLDLRAITLSGGDLLGDWQRLNREATIPHCIERLETTGVMDNLRRLVGESDAEFRGPLFADSDLYKTLEAIGWEAVRTGSTEFDPFVDEAVRLLTDVQEPDGYLDSYYQGPHAGERFTDLPQGHELYKLGHLVQAAIAFAYAGRDDLLALALRYVELVHTTFGEGARGDLDGHPEIETALVELSRLTGDPRHRELARRMVELRGHRTIGEGAFGGAYYQDLVPVKEAREATGHAVRQLYLLAGVADLELDDPASGYADTLDALWHDVHEKKLYVTGGLGSRHRGEAFGDPYELPADRAYSETCAAIANLHWNWRMLLRGGDARFADEMERGLYNAIAVSTSVDGRSYFYSNPLQLRTGHDHEEDAPSTRLDWYNCACCPPNLARLLSSITAYLATETDDAVQLHLYATGEIALGDGVTATVRTELPWDGRVEISLDGPAPKALELRIPAWAEGATLAVDGGEPQEAAPANGYARVEAGARSIVLELPVTTVIETAHPWVDAARGTVAVRRGPVYYALESADLPEGLTLEDVVLPADPRPADGGWDDALGVPVLAIEGASRRPAAGALYAARGRASGAGSPGAPELGALRAIPYFRWANRAPGAMRVWLPTS</sequence>
<reference evidence="4 5" key="1">
    <citation type="journal article" date="2019" name="Int. J. Syst. Evol. Microbiol.">
        <title>The Global Catalogue of Microorganisms (GCM) 10K type strain sequencing project: providing services to taxonomists for standard genome sequencing and annotation.</title>
        <authorList>
            <consortium name="The Broad Institute Genomics Platform"/>
            <consortium name="The Broad Institute Genome Sequencing Center for Infectious Disease"/>
            <person name="Wu L."/>
            <person name="Ma J."/>
        </authorList>
    </citation>
    <scope>NUCLEOTIDE SEQUENCE [LARGE SCALE GENOMIC DNA]</scope>
    <source>
        <strain evidence="4 5">JCM 16117</strain>
    </source>
</reference>
<dbReference type="InterPro" id="IPR012878">
    <property type="entry name" value="Beta-AFase-like_GH127_cat"/>
</dbReference>
<dbReference type="Pfam" id="PF07944">
    <property type="entry name" value="Beta-AFase-like_GH127_cat"/>
    <property type="match status" value="1"/>
</dbReference>
<feature type="domain" description="Non-reducing end beta-L-arabinofuranosidase-like GH127 catalytic" evidence="1">
    <location>
        <begin position="37"/>
        <end position="410"/>
    </location>
</feature>
<evidence type="ECO:0000313" key="5">
    <source>
        <dbReference type="Proteomes" id="UP001500929"/>
    </source>
</evidence>
<evidence type="ECO:0000259" key="3">
    <source>
        <dbReference type="Pfam" id="PF20737"/>
    </source>
</evidence>
<protein>
    <submittedName>
        <fullName evidence="4">Glycoside hydrolase family 127 protein</fullName>
    </submittedName>
</protein>
<evidence type="ECO:0000259" key="1">
    <source>
        <dbReference type="Pfam" id="PF07944"/>
    </source>
</evidence>
<dbReference type="PANTHER" id="PTHR43465">
    <property type="entry name" value="DUF1680 DOMAIN PROTEIN (AFU_ORTHOLOGUE AFUA_1G08910)"/>
    <property type="match status" value="1"/>
</dbReference>
<proteinExistence type="predicted"/>
<dbReference type="InterPro" id="IPR049174">
    <property type="entry name" value="Beta-AFase-like"/>
</dbReference>
<evidence type="ECO:0000259" key="2">
    <source>
        <dbReference type="Pfam" id="PF20736"/>
    </source>
</evidence>
<dbReference type="Proteomes" id="UP001500929">
    <property type="component" value="Unassembled WGS sequence"/>
</dbReference>
<comment type="caution">
    <text evidence="4">The sequence shown here is derived from an EMBL/GenBank/DDBJ whole genome shotgun (WGS) entry which is preliminary data.</text>
</comment>